<evidence type="ECO:0000256" key="2">
    <source>
        <dbReference type="SAM" id="MobiDB-lite"/>
    </source>
</evidence>
<sequence>MASTSSALTISSSSTLLDAKPPRQAPSASPQCVTLPTPPLHSYNRPWKSATYCRKVARNVMAMATGEAEVATTETPEFVKTLQEAWDKVDDKYAVSSLAVAGVVALWGSFGLISAIDRLPLIPGVLEVVGIGYTGWFAYKNIVFKPDREALVRKIKDTYNEILGSN</sequence>
<evidence type="ECO:0000256" key="1">
    <source>
        <dbReference type="ARBA" id="ARBA00004141"/>
    </source>
</evidence>
<dbReference type="AlphaFoldDB" id="A0ABD1MKD8"/>
<reference evidence="5 6" key="1">
    <citation type="submission" date="2024-08" db="EMBL/GenBank/DDBJ databases">
        <title>Insights into the chromosomal genome structure of Flemingia macrophylla.</title>
        <authorList>
            <person name="Ding Y."/>
            <person name="Zhao Y."/>
            <person name="Bi W."/>
            <person name="Wu M."/>
            <person name="Zhao G."/>
            <person name="Gong Y."/>
            <person name="Li W."/>
            <person name="Zhang P."/>
        </authorList>
    </citation>
    <scope>NUCLEOTIDE SEQUENCE [LARGE SCALE GENOMIC DNA]</scope>
    <source>
        <strain evidence="5">DYQJB</strain>
        <tissue evidence="5">Leaf</tissue>
    </source>
</reference>
<dbReference type="Proteomes" id="UP001603857">
    <property type="component" value="Unassembled WGS sequence"/>
</dbReference>
<dbReference type="PANTHER" id="PTHR33222:SF9">
    <property type="entry name" value="PROTEIN CURVATURE THYLAKOID 1B, CHLOROPLASTIC"/>
    <property type="match status" value="1"/>
</dbReference>
<keyword evidence="3" id="KW-0472">Membrane</keyword>
<feature type="transmembrane region" description="Helical" evidence="3">
    <location>
        <begin position="93"/>
        <end position="115"/>
    </location>
</feature>
<organism evidence="5 6">
    <name type="scientific">Flemingia macrophylla</name>
    <dbReference type="NCBI Taxonomy" id="520843"/>
    <lineage>
        <taxon>Eukaryota</taxon>
        <taxon>Viridiplantae</taxon>
        <taxon>Streptophyta</taxon>
        <taxon>Embryophyta</taxon>
        <taxon>Tracheophyta</taxon>
        <taxon>Spermatophyta</taxon>
        <taxon>Magnoliopsida</taxon>
        <taxon>eudicotyledons</taxon>
        <taxon>Gunneridae</taxon>
        <taxon>Pentapetalae</taxon>
        <taxon>rosids</taxon>
        <taxon>fabids</taxon>
        <taxon>Fabales</taxon>
        <taxon>Fabaceae</taxon>
        <taxon>Papilionoideae</taxon>
        <taxon>50 kb inversion clade</taxon>
        <taxon>NPAAA clade</taxon>
        <taxon>indigoferoid/millettioid clade</taxon>
        <taxon>Phaseoleae</taxon>
        <taxon>Flemingia</taxon>
    </lineage>
</organism>
<keyword evidence="6" id="KW-1185">Reference proteome</keyword>
<name>A0ABD1MKD8_9FABA</name>
<comment type="caution">
    <text evidence="5">The sequence shown here is derived from an EMBL/GenBank/DDBJ whole genome shotgun (WGS) entry which is preliminary data.</text>
</comment>
<feature type="domain" description="Cyanobacterial aminoacyl-tRNA synthetase CAAD" evidence="4">
    <location>
        <begin position="80"/>
        <end position="164"/>
    </location>
</feature>
<evidence type="ECO:0000313" key="6">
    <source>
        <dbReference type="Proteomes" id="UP001603857"/>
    </source>
</evidence>
<gene>
    <name evidence="5" type="ORF">Fmac_010729</name>
</gene>
<keyword evidence="3" id="KW-1133">Transmembrane helix</keyword>
<dbReference type="InterPro" id="IPR025564">
    <property type="entry name" value="CAAD_dom"/>
</dbReference>
<dbReference type="PANTHER" id="PTHR33222">
    <property type="match status" value="1"/>
</dbReference>
<dbReference type="EMBL" id="JBGMDY010000004">
    <property type="protein sequence ID" value="KAL2336283.1"/>
    <property type="molecule type" value="Genomic_DNA"/>
</dbReference>
<proteinExistence type="predicted"/>
<comment type="subcellular location">
    <subcellularLocation>
        <location evidence="1">Membrane</location>
        <topology evidence="1">Multi-pass membrane protein</topology>
    </subcellularLocation>
</comment>
<dbReference type="InterPro" id="IPR033344">
    <property type="entry name" value="CURT1"/>
</dbReference>
<evidence type="ECO:0000259" key="4">
    <source>
        <dbReference type="Pfam" id="PF14159"/>
    </source>
</evidence>
<evidence type="ECO:0000313" key="5">
    <source>
        <dbReference type="EMBL" id="KAL2336283.1"/>
    </source>
</evidence>
<dbReference type="Pfam" id="PF14159">
    <property type="entry name" value="CAAD"/>
    <property type="match status" value="1"/>
</dbReference>
<feature type="region of interest" description="Disordered" evidence="2">
    <location>
        <begin position="1"/>
        <end position="35"/>
    </location>
</feature>
<feature type="transmembrane region" description="Helical" evidence="3">
    <location>
        <begin position="121"/>
        <end position="139"/>
    </location>
</feature>
<evidence type="ECO:0000256" key="3">
    <source>
        <dbReference type="SAM" id="Phobius"/>
    </source>
</evidence>
<protein>
    <recommendedName>
        <fullName evidence="4">Cyanobacterial aminoacyl-tRNA synthetase CAAD domain-containing protein</fullName>
    </recommendedName>
</protein>
<dbReference type="GO" id="GO:0016020">
    <property type="term" value="C:membrane"/>
    <property type="evidence" value="ECO:0007669"/>
    <property type="project" value="UniProtKB-SubCell"/>
</dbReference>
<keyword evidence="3" id="KW-0812">Transmembrane</keyword>
<feature type="compositionally biased region" description="Low complexity" evidence="2">
    <location>
        <begin position="1"/>
        <end position="19"/>
    </location>
</feature>
<accession>A0ABD1MKD8</accession>